<dbReference type="InterPro" id="IPR008250">
    <property type="entry name" value="ATPase_P-typ_transduc_dom_A_sf"/>
</dbReference>
<evidence type="ECO:0000256" key="21">
    <source>
        <dbReference type="ARBA" id="ARBA00038795"/>
    </source>
</evidence>
<dbReference type="CDD" id="cd02608">
    <property type="entry name" value="P-type_ATPase_Na-K_like"/>
    <property type="match status" value="1"/>
</dbReference>
<dbReference type="FunFam" id="3.40.1110.10:FF:000001">
    <property type="entry name" value="Sodium/potassium-transporting ATPase subunit alpha"/>
    <property type="match status" value="1"/>
</dbReference>
<evidence type="ECO:0000259" key="24">
    <source>
        <dbReference type="SMART" id="SM00831"/>
    </source>
</evidence>
<evidence type="ECO:0000256" key="3">
    <source>
        <dbReference type="ARBA" id="ARBA00022448"/>
    </source>
</evidence>
<keyword evidence="10 22" id="KW-0547">Nucleotide-binding</keyword>
<dbReference type="InterPro" id="IPR044492">
    <property type="entry name" value="P_typ_ATPase_HD_dom"/>
</dbReference>
<evidence type="ECO:0000256" key="9">
    <source>
        <dbReference type="ARBA" id="ARBA00022723"/>
    </source>
</evidence>
<dbReference type="InterPro" id="IPR001757">
    <property type="entry name" value="P_typ_ATPase"/>
</dbReference>
<dbReference type="GO" id="GO:0036376">
    <property type="term" value="P:sodium ion export across plasma membrane"/>
    <property type="evidence" value="ECO:0007669"/>
    <property type="project" value="TreeGrafter"/>
</dbReference>
<protein>
    <recommendedName>
        <fullName evidence="22">Sodium/potassium-transporting ATPase subunit alpha</fullName>
    </recommendedName>
</protein>
<feature type="transmembrane region" description="Helical" evidence="22">
    <location>
        <begin position="63"/>
        <end position="82"/>
    </location>
</feature>
<dbReference type="InterPro" id="IPR018303">
    <property type="entry name" value="ATPase_P-typ_P_site"/>
</dbReference>
<dbReference type="PANTHER" id="PTHR43294:SF22">
    <property type="entry name" value="SODIUM_POTASSIUM-TRANSPORTING ATPASE SUBUNIT ALPHA"/>
    <property type="match status" value="1"/>
</dbReference>
<feature type="transmembrane region" description="Helical" evidence="22">
    <location>
        <begin position="786"/>
        <end position="807"/>
    </location>
</feature>
<dbReference type="Gene3D" id="3.40.1110.10">
    <property type="entry name" value="Calcium-transporting ATPase, cytoplasmic domain N"/>
    <property type="match status" value="1"/>
</dbReference>
<keyword evidence="13 22" id="KW-0630">Potassium</keyword>
<dbReference type="STRING" id="42514.ENSPNAP00000033511"/>
<keyword evidence="26" id="KW-1185">Reference proteome</keyword>
<evidence type="ECO:0000256" key="7">
    <source>
        <dbReference type="ARBA" id="ARBA00022607"/>
    </source>
</evidence>
<dbReference type="Pfam" id="PF00690">
    <property type="entry name" value="Cation_ATPase_N"/>
    <property type="match status" value="1"/>
</dbReference>
<keyword evidence="6" id="KW-0597">Phosphoprotein</keyword>
<dbReference type="GO" id="GO:0006883">
    <property type="term" value="P:intracellular sodium ion homeostasis"/>
    <property type="evidence" value="ECO:0007669"/>
    <property type="project" value="TreeGrafter"/>
</dbReference>
<dbReference type="GO" id="GO:0016887">
    <property type="term" value="F:ATP hydrolysis activity"/>
    <property type="evidence" value="ECO:0007669"/>
    <property type="project" value="InterPro"/>
</dbReference>
<evidence type="ECO:0000256" key="15">
    <source>
        <dbReference type="ARBA" id="ARBA00022989"/>
    </source>
</evidence>
<dbReference type="SUPFAM" id="SSF81660">
    <property type="entry name" value="Metal cation-transporting ATPase, ATP-binding domain N"/>
    <property type="match status" value="1"/>
</dbReference>
<dbReference type="SMART" id="SM00831">
    <property type="entry name" value="Cation_ATPase_N"/>
    <property type="match status" value="1"/>
</dbReference>
<feature type="transmembrane region" description="Helical" evidence="22">
    <location>
        <begin position="224"/>
        <end position="248"/>
    </location>
</feature>
<dbReference type="GeneTree" id="ENSGT00940000159936"/>
<dbReference type="InterPro" id="IPR023214">
    <property type="entry name" value="HAD_sf"/>
</dbReference>
<dbReference type="InterPro" id="IPR023299">
    <property type="entry name" value="ATPase_P-typ_cyto_dom_N"/>
</dbReference>
<dbReference type="OMA" id="PGMREMV"/>
<evidence type="ECO:0000256" key="8">
    <source>
        <dbReference type="ARBA" id="ARBA00022692"/>
    </source>
</evidence>
<evidence type="ECO:0000256" key="12">
    <source>
        <dbReference type="ARBA" id="ARBA00022842"/>
    </source>
</evidence>
<dbReference type="Pfam" id="PF00122">
    <property type="entry name" value="E1-E2_ATPase"/>
    <property type="match status" value="1"/>
</dbReference>
<dbReference type="SUPFAM" id="SSF56784">
    <property type="entry name" value="HAD-like"/>
    <property type="match status" value="1"/>
</dbReference>
<dbReference type="InterPro" id="IPR023298">
    <property type="entry name" value="ATPase_P-typ_TM_dom_sf"/>
</dbReference>
<evidence type="ECO:0000256" key="17">
    <source>
        <dbReference type="ARBA" id="ARBA00023065"/>
    </source>
</evidence>
<dbReference type="Pfam" id="PF13246">
    <property type="entry name" value="Cation_ATPase"/>
    <property type="match status" value="1"/>
</dbReference>
<dbReference type="InterPro" id="IPR005775">
    <property type="entry name" value="P-type_ATPase_IIC"/>
</dbReference>
<dbReference type="Proteomes" id="UP001501920">
    <property type="component" value="Chromosome 19"/>
</dbReference>
<comment type="similarity">
    <text evidence="2 22">Belongs to the cation transport ATPase (P-type) (TC 3.A.3) family. Type IIC subfamily.</text>
</comment>
<evidence type="ECO:0000313" key="25">
    <source>
        <dbReference type="Ensembl" id="ENSPNAP00000033511.2"/>
    </source>
</evidence>
<keyword evidence="4" id="KW-1003">Cell membrane</keyword>
<dbReference type="FunFam" id="1.20.1110.10:FF:000095">
    <property type="entry name" value="Sodium/potassium-transporting ATPase subunit alpha-1"/>
    <property type="match status" value="2"/>
</dbReference>
<keyword evidence="19" id="KW-0739">Sodium transport</keyword>
<dbReference type="Ensembl" id="ENSPNAT00000024485.2">
    <property type="protein sequence ID" value="ENSPNAP00000033511.2"/>
    <property type="gene ID" value="ENSPNAG00000005463.2"/>
</dbReference>
<evidence type="ECO:0000256" key="5">
    <source>
        <dbReference type="ARBA" id="ARBA00022538"/>
    </source>
</evidence>
<dbReference type="InterPro" id="IPR006068">
    <property type="entry name" value="ATPase_P-typ_cation-transptr_C"/>
</dbReference>
<dbReference type="PRINTS" id="PR00121">
    <property type="entry name" value="NAKATPASE"/>
</dbReference>
<feature type="transmembrane region" description="Helical" evidence="22">
    <location>
        <begin position="254"/>
        <end position="277"/>
    </location>
</feature>
<dbReference type="PANTHER" id="PTHR43294">
    <property type="entry name" value="SODIUM/POTASSIUM-TRANSPORTING ATPASE SUBUNIT ALPHA"/>
    <property type="match status" value="1"/>
</dbReference>
<feature type="compositionally biased region" description="Polar residues" evidence="23">
    <location>
        <begin position="146"/>
        <end position="162"/>
    </location>
</feature>
<evidence type="ECO:0000256" key="23">
    <source>
        <dbReference type="SAM" id="MobiDB-lite"/>
    </source>
</evidence>
<keyword evidence="7" id="KW-0740">Sodium/potassium transport</keyword>
<reference evidence="25" key="2">
    <citation type="submission" date="2025-08" db="UniProtKB">
        <authorList>
            <consortium name="Ensembl"/>
        </authorList>
    </citation>
    <scope>IDENTIFICATION</scope>
</reference>
<keyword evidence="17 22" id="KW-0406">Ion transport</keyword>
<dbReference type="PRINTS" id="PR00119">
    <property type="entry name" value="CATATPASE"/>
</dbReference>
<dbReference type="NCBIfam" id="TIGR01106">
    <property type="entry name" value="ATPase-IIC_X-K"/>
    <property type="match status" value="1"/>
</dbReference>
<evidence type="ECO:0000313" key="26">
    <source>
        <dbReference type="Proteomes" id="UP001501920"/>
    </source>
</evidence>
<keyword evidence="14" id="KW-1278">Translocase</keyword>
<comment type="function">
    <text evidence="20">This is the catalytic component of the active enzyme, which catalyzes the hydrolysis of ATP coupled with the exchange of sodium and potassium ions across the plasma membrane. This action creates the electrochemical gradient of sodium and potassium ions, providing the energy for active transport of various nutrients.</text>
</comment>
<dbReference type="InterPro" id="IPR036412">
    <property type="entry name" value="HAD-like_sf"/>
</dbReference>
<keyword evidence="5 22" id="KW-0633">Potassium transport</keyword>
<feature type="transmembrane region" description="Helical" evidence="22">
    <location>
        <begin position="29"/>
        <end position="51"/>
    </location>
</feature>
<keyword evidence="16" id="KW-0915">Sodium</keyword>
<evidence type="ECO:0000256" key="16">
    <source>
        <dbReference type="ARBA" id="ARBA00023053"/>
    </source>
</evidence>
<comment type="subcellular location">
    <subcellularLocation>
        <location evidence="1 22">Cell membrane</location>
        <topology evidence="1 22">Multi-pass membrane protein</topology>
    </subcellularLocation>
</comment>
<keyword evidence="3 22" id="KW-0813">Transport</keyword>
<evidence type="ECO:0000256" key="4">
    <source>
        <dbReference type="ARBA" id="ARBA00022475"/>
    </source>
</evidence>
<dbReference type="FunFam" id="3.40.50.1000:FF:000004">
    <property type="entry name" value="Sodium/potassium-transporting ATPase subunit alpha"/>
    <property type="match status" value="1"/>
</dbReference>
<evidence type="ECO:0000256" key="20">
    <source>
        <dbReference type="ARBA" id="ARBA00037422"/>
    </source>
</evidence>
<dbReference type="GO" id="GO:0030007">
    <property type="term" value="P:intracellular potassium ion homeostasis"/>
    <property type="evidence" value="ECO:0007669"/>
    <property type="project" value="TreeGrafter"/>
</dbReference>
<accession>A0A3B4EE57</accession>
<dbReference type="SUPFAM" id="SSF81665">
    <property type="entry name" value="Calcium ATPase, transmembrane domain M"/>
    <property type="match status" value="1"/>
</dbReference>
<dbReference type="GO" id="GO:1990573">
    <property type="term" value="P:potassium ion import across plasma membrane"/>
    <property type="evidence" value="ECO:0007669"/>
    <property type="project" value="TreeGrafter"/>
</dbReference>
<dbReference type="InterPro" id="IPR059000">
    <property type="entry name" value="ATPase_P-type_domA"/>
</dbReference>
<evidence type="ECO:0000256" key="13">
    <source>
        <dbReference type="ARBA" id="ARBA00022958"/>
    </source>
</evidence>
<keyword evidence="9 22" id="KW-0479">Metal-binding</keyword>
<dbReference type="GO" id="GO:0005524">
    <property type="term" value="F:ATP binding"/>
    <property type="evidence" value="ECO:0007669"/>
    <property type="project" value="UniProtKB-KW"/>
</dbReference>
<dbReference type="GO" id="GO:1902600">
    <property type="term" value="P:proton transmembrane transport"/>
    <property type="evidence" value="ECO:0007669"/>
    <property type="project" value="TreeGrafter"/>
</dbReference>
<keyword evidence="11 22" id="KW-0067">ATP-binding</keyword>
<feature type="transmembrane region" description="Helical" evidence="22">
    <location>
        <begin position="886"/>
        <end position="903"/>
    </location>
</feature>
<dbReference type="FunFam" id="2.70.150.10:FF:000106">
    <property type="entry name" value="Sodium/potassium-transporting ATPase subunit alpha"/>
    <property type="match status" value="1"/>
</dbReference>
<name>A0A3B4EE57_PYGNA</name>
<dbReference type="NCBIfam" id="TIGR01494">
    <property type="entry name" value="ATPase_P-type"/>
    <property type="match status" value="2"/>
</dbReference>
<evidence type="ECO:0000256" key="11">
    <source>
        <dbReference type="ARBA" id="ARBA00022840"/>
    </source>
</evidence>
<dbReference type="Gene3D" id="2.70.150.10">
    <property type="entry name" value="Calcium-transporting ATPase, cytoplasmic transduction domain A"/>
    <property type="match status" value="1"/>
</dbReference>
<feature type="region of interest" description="Disordered" evidence="23">
    <location>
        <begin position="146"/>
        <end position="168"/>
    </location>
</feature>
<keyword evidence="12" id="KW-0460">Magnesium</keyword>
<evidence type="ECO:0000256" key="6">
    <source>
        <dbReference type="ARBA" id="ARBA00022553"/>
    </source>
</evidence>
<evidence type="ECO:0000256" key="14">
    <source>
        <dbReference type="ARBA" id="ARBA00022967"/>
    </source>
</evidence>
<dbReference type="Gene3D" id="1.20.1110.10">
    <property type="entry name" value="Calcium-transporting ATPase, transmembrane domain"/>
    <property type="match status" value="1"/>
</dbReference>
<dbReference type="GO" id="GO:0005391">
    <property type="term" value="F:P-type sodium:potassium-exchanging transporter activity"/>
    <property type="evidence" value="ECO:0007669"/>
    <property type="project" value="TreeGrafter"/>
</dbReference>
<sequence length="956" mass="105371">MSEILARDGPNVLTPPPTTPEWVKFCKQLFGGFSILLWIGAVLCFLAYSIQAVTEDEPANDNLYLGVVLAAVVIITGCFSYYQEAKSSRIMDSFKNMVPQQAMVIREGEKRQINAEEVVLGDLVEIKGGDRIPADLRIISSSGCKVDNSSLTGESEPQTRSPDFTHENPLETRNISFFSTNCVEGTARGIVIATGDHTVMGRIATLASGLEVGQTPINIEIEHFIHIITGVAVFLGVSFFVLSLILGYTWLEGVIFLIGIIVANVPEGLLATVTVCLTLTAKRMARKNCLVKNLEAVETLGSTSTICSDKTGTLTQNRMTVAHMWFDNQIHEADTTEDQSGFGSFDKSSPTWAALSRVAGLCNRAVFKPGQEHIPILKRDTAGDASESALLKCIELSCGCVYTLRQKNPKVCEIPFNSTNKYQLSIHVIEDSATGHLLVMKGAPERILDKCSTIMINGEELTLDDEWKDAFQSAYMELGGLGERVLGFCHLSLSPSHFPRGFAFDSDDVNFPMDQMCFLGLMSMIDPPRAAVPDAVGKCRSAGIKVIMVTGDHPITAKAIAKGVGIISEGNETVEDIAERLNIPLSQVNPRDAKACVVHGTDLKEMSSEYLDDLLKNHTEIVFARTSPQQKLIIVEGCQRQGAIVAVTGDGVNDSPALKRADIGVAMGIAGSDVSKQAADMILLDDNFASIVTGVEEGRLIFDNLKKSIAYTLTSNIPEISPFLLFIIASVPLPLGTVTILCIDLGTDMVPAISLAYETAESDIMKRQPRNPKTDKLVNERLISMAYGQIGMIQALAGFFTYFVILAENGFLPYRLLGIRLEWDDRSANDLEDSYGQQWTYEQRKIVEFTCHTSFFVSIVVVQWADLIICKTRRNSLFQQGMRNKILIFGLFAETALAAFLSYCPGMDIALRMYPLKVYWWFCALPYSILIFIYDEVRKFILRRRPGGWVEKETYY</sequence>
<dbReference type="SFLD" id="SFLDS00003">
    <property type="entry name" value="Haloacid_Dehalogenase"/>
    <property type="match status" value="1"/>
</dbReference>
<dbReference type="InterPro" id="IPR050510">
    <property type="entry name" value="Cation_transp_ATPase_P-type"/>
</dbReference>
<dbReference type="SUPFAM" id="SSF81653">
    <property type="entry name" value="Calcium ATPase, transduction domain A"/>
    <property type="match status" value="1"/>
</dbReference>
<keyword evidence="18 22" id="KW-0472">Membrane</keyword>
<evidence type="ECO:0000256" key="2">
    <source>
        <dbReference type="ARBA" id="ARBA00006934"/>
    </source>
</evidence>
<evidence type="ECO:0000256" key="22">
    <source>
        <dbReference type="RuleBase" id="RU362084"/>
    </source>
</evidence>
<evidence type="ECO:0000256" key="1">
    <source>
        <dbReference type="ARBA" id="ARBA00004651"/>
    </source>
</evidence>
<reference evidence="25 26" key="1">
    <citation type="submission" date="2020-10" db="EMBL/GenBank/DDBJ databases">
        <title>Pygocentrus nattereri (red-bellied piranha) genome, fPygNat1, primary haplotype.</title>
        <authorList>
            <person name="Myers G."/>
            <person name="Meyer A."/>
            <person name="Karagic N."/>
            <person name="Pippel M."/>
            <person name="Winkler S."/>
            <person name="Tracey A."/>
            <person name="Wood J."/>
            <person name="Formenti G."/>
            <person name="Howe K."/>
            <person name="Fedrigo O."/>
            <person name="Jarvis E.D."/>
        </authorList>
    </citation>
    <scope>NUCLEOTIDE SEQUENCE [LARGE SCALE GENOMIC DNA]</scope>
</reference>
<proteinExistence type="inferred from homology"/>
<feature type="domain" description="Cation-transporting P-type ATPase N-terminal" evidence="24">
    <location>
        <begin position="1"/>
        <end position="49"/>
    </location>
</feature>
<dbReference type="Pfam" id="PF00689">
    <property type="entry name" value="Cation_ATPase_C"/>
    <property type="match status" value="1"/>
</dbReference>
<reference evidence="25" key="3">
    <citation type="submission" date="2025-09" db="UniProtKB">
        <authorList>
            <consortium name="Ensembl"/>
        </authorList>
    </citation>
    <scope>IDENTIFICATION</scope>
</reference>
<keyword evidence="15 22" id="KW-1133">Transmembrane helix</keyword>
<evidence type="ECO:0000256" key="18">
    <source>
        <dbReference type="ARBA" id="ARBA00023136"/>
    </source>
</evidence>
<organism evidence="25 26">
    <name type="scientific">Pygocentrus nattereri</name>
    <name type="common">Red-bellied piranha</name>
    <dbReference type="NCBI Taxonomy" id="42514"/>
    <lineage>
        <taxon>Eukaryota</taxon>
        <taxon>Metazoa</taxon>
        <taxon>Chordata</taxon>
        <taxon>Craniata</taxon>
        <taxon>Vertebrata</taxon>
        <taxon>Euteleostomi</taxon>
        <taxon>Actinopterygii</taxon>
        <taxon>Neopterygii</taxon>
        <taxon>Teleostei</taxon>
        <taxon>Ostariophysi</taxon>
        <taxon>Characiformes</taxon>
        <taxon>Characoidei</taxon>
        <taxon>Pygocentrus</taxon>
    </lineage>
</organism>
<dbReference type="InterPro" id="IPR004014">
    <property type="entry name" value="ATPase_P-typ_cation-transptr_N"/>
</dbReference>
<keyword evidence="8 22" id="KW-0812">Transmembrane</keyword>
<evidence type="ECO:0000256" key="10">
    <source>
        <dbReference type="ARBA" id="ARBA00022741"/>
    </source>
</evidence>
<dbReference type="Gene3D" id="3.40.50.1000">
    <property type="entry name" value="HAD superfamily/HAD-like"/>
    <property type="match status" value="1"/>
</dbReference>
<comment type="caution">
    <text evidence="22">Lacks conserved residue(s) required for the propagation of feature annotation.</text>
</comment>
<dbReference type="GO" id="GO:0005886">
    <property type="term" value="C:plasma membrane"/>
    <property type="evidence" value="ECO:0007669"/>
    <property type="project" value="UniProtKB-SubCell"/>
</dbReference>
<dbReference type="SFLD" id="SFLDF00027">
    <property type="entry name" value="p-type_atpase"/>
    <property type="match status" value="1"/>
</dbReference>
<evidence type="ECO:0000256" key="19">
    <source>
        <dbReference type="ARBA" id="ARBA00023201"/>
    </source>
</evidence>
<dbReference type="GO" id="GO:0046872">
    <property type="term" value="F:metal ion binding"/>
    <property type="evidence" value="ECO:0007669"/>
    <property type="project" value="UniProtKB-KW"/>
</dbReference>
<comment type="subunit">
    <text evidence="21">The sodium/potassium-transporting ATPase is composed of a catalytic alpha subunit, an auxiliary non-catalytic beta subunit and an additional regulatory subunit.</text>
</comment>
<dbReference type="AlphaFoldDB" id="A0A3B4EE57"/>
<gene>
    <name evidence="25" type="primary">ATP1A1</name>
</gene>
<dbReference type="SFLD" id="SFLDG00002">
    <property type="entry name" value="C1.7:_P-type_atpase_like"/>
    <property type="match status" value="1"/>
</dbReference>
<feature type="transmembrane region" description="Helical" evidence="22">
    <location>
        <begin position="918"/>
        <end position="935"/>
    </location>
</feature>
<dbReference type="PROSITE" id="PS00154">
    <property type="entry name" value="ATPASE_E1_E2"/>
    <property type="match status" value="1"/>
</dbReference>